<dbReference type="GO" id="GO:0016787">
    <property type="term" value="F:hydrolase activity"/>
    <property type="evidence" value="ECO:0007669"/>
    <property type="project" value="UniProtKB-KW"/>
</dbReference>
<comment type="similarity">
    <text evidence="3">Belongs to the HARBI1 family.</text>
</comment>
<organism evidence="9 11">
    <name type="scientific">Rhamnusium bicolor</name>
    <dbReference type="NCBI Taxonomy" id="1586634"/>
    <lineage>
        <taxon>Eukaryota</taxon>
        <taxon>Metazoa</taxon>
        <taxon>Ecdysozoa</taxon>
        <taxon>Arthropoda</taxon>
        <taxon>Hexapoda</taxon>
        <taxon>Insecta</taxon>
        <taxon>Pterygota</taxon>
        <taxon>Neoptera</taxon>
        <taxon>Endopterygota</taxon>
        <taxon>Coleoptera</taxon>
        <taxon>Polyphaga</taxon>
        <taxon>Cucujiformia</taxon>
        <taxon>Chrysomeloidea</taxon>
        <taxon>Cerambycidae</taxon>
        <taxon>Lepturinae</taxon>
        <taxon>Rhagiini</taxon>
        <taxon>Rhamnusium</taxon>
    </lineage>
</organism>
<dbReference type="InterPro" id="IPR045249">
    <property type="entry name" value="HARBI1-like"/>
</dbReference>
<evidence type="ECO:0000259" key="8">
    <source>
        <dbReference type="Pfam" id="PF13359"/>
    </source>
</evidence>
<keyword evidence="11" id="KW-1185">Reference proteome</keyword>
<evidence type="ECO:0000256" key="6">
    <source>
        <dbReference type="ARBA" id="ARBA00022801"/>
    </source>
</evidence>
<protein>
    <recommendedName>
        <fullName evidence="8">DDE Tnp4 domain-containing protein</fullName>
    </recommendedName>
</protein>
<accession>A0AAV8XU04</accession>
<evidence type="ECO:0000256" key="2">
    <source>
        <dbReference type="ARBA" id="ARBA00004123"/>
    </source>
</evidence>
<dbReference type="Pfam" id="PF13359">
    <property type="entry name" value="DDE_Tnp_4"/>
    <property type="match status" value="1"/>
</dbReference>
<evidence type="ECO:0000313" key="11">
    <source>
        <dbReference type="Proteomes" id="UP001162156"/>
    </source>
</evidence>
<evidence type="ECO:0000256" key="4">
    <source>
        <dbReference type="ARBA" id="ARBA00022722"/>
    </source>
</evidence>
<dbReference type="InterPro" id="IPR027806">
    <property type="entry name" value="HARBI1_dom"/>
</dbReference>
<evidence type="ECO:0000256" key="7">
    <source>
        <dbReference type="ARBA" id="ARBA00023242"/>
    </source>
</evidence>
<comment type="caution">
    <text evidence="9">The sequence shown here is derived from an EMBL/GenBank/DDBJ whole genome shotgun (WGS) entry which is preliminary data.</text>
</comment>
<proteinExistence type="inferred from homology"/>
<dbReference type="GO" id="GO:0005634">
    <property type="term" value="C:nucleus"/>
    <property type="evidence" value="ECO:0007669"/>
    <property type="project" value="UniProtKB-SubCell"/>
</dbReference>
<comment type="cofactor">
    <cofactor evidence="1">
        <name>a divalent metal cation</name>
        <dbReference type="ChEBI" id="CHEBI:60240"/>
    </cofactor>
</comment>
<comment type="subcellular location">
    <subcellularLocation>
        <location evidence="2">Nucleus</location>
    </subcellularLocation>
</comment>
<dbReference type="EMBL" id="JANEYF010001902">
    <property type="protein sequence ID" value="KAJ8954819.1"/>
    <property type="molecule type" value="Genomic_DNA"/>
</dbReference>
<evidence type="ECO:0000256" key="3">
    <source>
        <dbReference type="ARBA" id="ARBA00006958"/>
    </source>
</evidence>
<dbReference type="GO" id="GO:0004518">
    <property type="term" value="F:nuclease activity"/>
    <property type="evidence" value="ECO:0007669"/>
    <property type="project" value="UniProtKB-KW"/>
</dbReference>
<name>A0AAV8XU04_9CUCU</name>
<keyword evidence="6" id="KW-0378">Hydrolase</keyword>
<feature type="domain" description="DDE Tnp4" evidence="8">
    <location>
        <begin position="180"/>
        <end position="346"/>
    </location>
</feature>
<dbReference type="PANTHER" id="PTHR22930">
    <property type="match status" value="1"/>
</dbReference>
<keyword evidence="5" id="KW-0479">Metal-binding</keyword>
<reference evidence="9" key="1">
    <citation type="journal article" date="2023" name="Insect Mol. Biol.">
        <title>Genome sequencing provides insights into the evolution of gene families encoding plant cell wall-degrading enzymes in longhorned beetles.</title>
        <authorList>
            <person name="Shin N.R."/>
            <person name="Okamura Y."/>
            <person name="Kirsch R."/>
            <person name="Pauchet Y."/>
        </authorList>
    </citation>
    <scope>NUCLEOTIDE SEQUENCE</scope>
    <source>
        <strain evidence="9">RBIC_L_NR</strain>
    </source>
</reference>
<dbReference type="Proteomes" id="UP001162156">
    <property type="component" value="Unassembled WGS sequence"/>
</dbReference>
<dbReference type="EMBL" id="JANEYF010002779">
    <property type="protein sequence ID" value="KAJ8942352.1"/>
    <property type="molecule type" value="Genomic_DNA"/>
</dbReference>
<keyword evidence="4" id="KW-0540">Nuclease</keyword>
<dbReference type="GO" id="GO:0046872">
    <property type="term" value="F:metal ion binding"/>
    <property type="evidence" value="ECO:0007669"/>
    <property type="project" value="UniProtKB-KW"/>
</dbReference>
<evidence type="ECO:0000256" key="1">
    <source>
        <dbReference type="ARBA" id="ARBA00001968"/>
    </source>
</evidence>
<evidence type="ECO:0000256" key="5">
    <source>
        <dbReference type="ARBA" id="ARBA00022723"/>
    </source>
</evidence>
<keyword evidence="7" id="KW-0539">Nucleus</keyword>
<gene>
    <name evidence="10" type="ORF">NQ314_007010</name>
    <name evidence="9" type="ORF">NQ314_010091</name>
</gene>
<evidence type="ECO:0000313" key="9">
    <source>
        <dbReference type="EMBL" id="KAJ8942352.1"/>
    </source>
</evidence>
<sequence length="430" mass="49992">MNYVSNYNHYMWRRRILLALLYLKHEFTSTGSQCKRFWVRNIYLKRKQQGDFHNLIQEMRLNDGDKFFNYFRMSSEQFDILLSKVMPEIEKIYISREPISPAERLSVTLRFLASGDSMTSLSYAFRLGKTTISNIIKETCIAIWNVLKNDAFLKPSEEEWLRISQDFENQWNLPHCIGAIDGKHVAIQAPPHSGSDFYNYKGSHSIILMAVCDASYCFTIVDIGAKGRQSDGGVFRHSQIGQKLENGTLNIPPPSKISNDDNGEPIPYYLVGDEAFPLAHYMMRPYPGRLLSQEKRIFNYRLSRSRRVAENTFGVLAARWRVYRKPLIASLETAEAVVMSTICLHNFLMRKESNTSEDRRHYCNFSYVDHEDANGSFIEGQWRAEGQYNNLEDVRRLSTNTYTRMACSIRDSLAAYFMFEGAVDFQWHLH</sequence>
<evidence type="ECO:0000313" key="10">
    <source>
        <dbReference type="EMBL" id="KAJ8954819.1"/>
    </source>
</evidence>
<dbReference type="PANTHER" id="PTHR22930:SF269">
    <property type="entry name" value="NUCLEASE HARBI1-LIKE PROTEIN"/>
    <property type="match status" value="1"/>
</dbReference>
<dbReference type="AlphaFoldDB" id="A0AAV8XU04"/>